<dbReference type="Pfam" id="PF24809">
    <property type="entry name" value="DUF7708"/>
    <property type="match status" value="1"/>
</dbReference>
<evidence type="ECO:0000256" key="4">
    <source>
        <dbReference type="ARBA" id="ARBA00022701"/>
    </source>
</evidence>
<dbReference type="AlphaFoldDB" id="A0A9P8I0I0"/>
<keyword evidence="8" id="KW-0505">Motor protein</keyword>
<keyword evidence="6" id="KW-0802">TPR repeat</keyword>
<dbReference type="PANTHER" id="PTHR45783:SF3">
    <property type="entry name" value="KINESIN LIGHT CHAIN"/>
    <property type="match status" value="1"/>
</dbReference>
<feature type="compositionally biased region" description="Low complexity" evidence="10">
    <location>
        <begin position="1220"/>
        <end position="1236"/>
    </location>
</feature>
<evidence type="ECO:0000256" key="6">
    <source>
        <dbReference type="ARBA" id="ARBA00022803"/>
    </source>
</evidence>
<keyword evidence="5" id="KW-0677">Repeat</keyword>
<dbReference type="GO" id="GO:0007018">
    <property type="term" value="P:microtubule-based movement"/>
    <property type="evidence" value="ECO:0007669"/>
    <property type="project" value="TreeGrafter"/>
</dbReference>
<evidence type="ECO:0000256" key="2">
    <source>
        <dbReference type="ARBA" id="ARBA00009622"/>
    </source>
</evidence>
<dbReference type="Pfam" id="PF13374">
    <property type="entry name" value="TPR_10"/>
    <property type="match status" value="3"/>
</dbReference>
<dbReference type="Gene3D" id="1.25.40.10">
    <property type="entry name" value="Tetratricopeptide repeat domain"/>
    <property type="match status" value="3"/>
</dbReference>
<dbReference type="Gene3D" id="3.40.50.300">
    <property type="entry name" value="P-loop containing nucleotide triphosphate hydrolases"/>
    <property type="match status" value="1"/>
</dbReference>
<dbReference type="InterPro" id="IPR056125">
    <property type="entry name" value="DUF7708"/>
</dbReference>
<evidence type="ECO:0000256" key="7">
    <source>
        <dbReference type="ARBA" id="ARBA00023054"/>
    </source>
</evidence>
<dbReference type="InterPro" id="IPR011990">
    <property type="entry name" value="TPR-like_helical_dom_sf"/>
</dbReference>
<evidence type="ECO:0000256" key="9">
    <source>
        <dbReference type="ARBA" id="ARBA00023212"/>
    </source>
</evidence>
<dbReference type="SUPFAM" id="SSF48452">
    <property type="entry name" value="TPR-like"/>
    <property type="match status" value="3"/>
</dbReference>
<keyword evidence="3" id="KW-0963">Cytoplasm</keyword>
<evidence type="ECO:0000256" key="1">
    <source>
        <dbReference type="ARBA" id="ARBA00004245"/>
    </source>
</evidence>
<gene>
    <name evidence="12" type="ORF">FGG08_004392</name>
</gene>
<comment type="caution">
    <text evidence="12">The sequence shown here is derived from an EMBL/GenBank/DDBJ whole genome shotgun (WGS) entry which is preliminary data.</text>
</comment>
<name>A0A9P8I0I0_9PEZI</name>
<dbReference type="InterPro" id="IPR056884">
    <property type="entry name" value="NPHP3-like_N"/>
</dbReference>
<evidence type="ECO:0000256" key="5">
    <source>
        <dbReference type="ARBA" id="ARBA00022737"/>
    </source>
</evidence>
<dbReference type="Proteomes" id="UP000698800">
    <property type="component" value="Unassembled WGS sequence"/>
</dbReference>
<feature type="domain" description="NACHT" evidence="11">
    <location>
        <begin position="305"/>
        <end position="417"/>
    </location>
</feature>
<sequence length="1236" mass="138737">MAAVSSTTSTVAPPFAVGSDLRQSNPSGPSLVADYGPILGSWSKAVDLFNSRLTKDDKKKINLKDFQRASFMELLDAATAAKSKVEKERYSWTGNVQNVFRQINRYAVAGDMIVQHHAEYTSLAWGAFRFLLMFTVEEGKTSERLSEALESTVQIVFRAEEYAKLFSSHSGSSTERIFLSLQENLTHLYAEVLNFLIRATIFFEKPAWRRYVSAGLSPYDAKLGSILDRVGVLERNVEKDVALLNLETIKLQQEYENGVWLKHADFTADLRKLQESHVPGTCEWFLRSDAYMDWRELSANSQGFNLLWVQGKPGSGKSTLASQIIRDLQSGEGNVVLYVFCKDGEENKDNLESILRNLVFQLLEKFSSDKRFHTLVRNARLNEKSLFVQPTEVLWLMLEWMLRESNRTYCVLDGLDECSNSTSERASFFMRLTEAFKMDGHTAKLAIISRLDQSEAAEESSFWKCVQVRPSEVRADIEKFAETRLRSSRVLNAHPERGRVLKLLVDSSDGMILWTELMIKELEMGHWNVQRVLMRPPRGLSEVYTSILHRISGTKAPAERVQRALQLILAAARPLRLRELALGLAVAEGLRSHEDYELRGDPAAECKEVLLESNPLLIAMPDETVQLAHTSLKDYLLSSRVPSTLPAFQFQVGGVHHTMASVLISYLSFQCFEAGLSEQMQEEYHLLEYASVWLVHHSTEAEDSIHVAEKLVLFFQTAQGWKWLQRLQGIYGLSYGHLLLMQSQLKHWAQAAAIGSEHRTTLGSFLLVLAWRQYEDAKVFPTDHPSLLQAMASLAAAYSDHGNFPKALDLMEQVVEARKRALGAEHPDTLSAIGYLVLIYMNQGRWKEAEELGVQVLEVRKKVLGAEHPDTLSAMGNLASTYWNQGRWGEAEELEVQLLETRKKVLGAEHPDTLLAISNLASTYWNQGRWKEAEELGVQVLETRKKVLGAEHPDTLSAIGNLASTYWNQGRWKEAEELGVQVLEVRKKVLGAEHPDTLSAIGNLASTYRNQGRWKEAEELGVQALETRKKVLGAEHPDTLSAIGNLASTYRNQGRWKEAEELGVQALETRKKVLGAEHPDTLSAIGNLASTYWNQGRWKEAEELEVQLLETRKKVLGAEHPDTLTTMSNLAFTWKSQSKDEDAIGLMEEVVRLRREKLGPDHPYTVDSAQSLYTWQEAQKPANPPGPSTLSAADPLDDTIPDRAASPPSSPAEQASHLRTPQSTSPAPSTAEASPS</sequence>
<dbReference type="GO" id="GO:0019894">
    <property type="term" value="F:kinesin binding"/>
    <property type="evidence" value="ECO:0007669"/>
    <property type="project" value="TreeGrafter"/>
</dbReference>
<dbReference type="GO" id="GO:0005874">
    <property type="term" value="C:microtubule"/>
    <property type="evidence" value="ECO:0007669"/>
    <property type="project" value="UniProtKB-KW"/>
</dbReference>
<comment type="similarity">
    <text evidence="2">Belongs to the kinesin light chain family.</text>
</comment>
<keyword evidence="9" id="KW-0206">Cytoskeleton</keyword>
<proteinExistence type="inferred from homology"/>
<dbReference type="InterPro" id="IPR027417">
    <property type="entry name" value="P-loop_NTPase"/>
</dbReference>
<dbReference type="SMART" id="SM00028">
    <property type="entry name" value="TPR"/>
    <property type="match status" value="8"/>
</dbReference>
<keyword evidence="13" id="KW-1185">Reference proteome</keyword>
<evidence type="ECO:0000313" key="13">
    <source>
        <dbReference type="Proteomes" id="UP000698800"/>
    </source>
</evidence>
<keyword evidence="7" id="KW-0175">Coiled coil</keyword>
<comment type="subcellular location">
    <subcellularLocation>
        <location evidence="1">Cytoplasm</location>
        <location evidence="1">Cytoskeleton</location>
    </subcellularLocation>
</comment>
<evidence type="ECO:0000256" key="3">
    <source>
        <dbReference type="ARBA" id="ARBA00022490"/>
    </source>
</evidence>
<evidence type="ECO:0000259" key="11">
    <source>
        <dbReference type="PROSITE" id="PS50837"/>
    </source>
</evidence>
<dbReference type="PROSITE" id="PS50837">
    <property type="entry name" value="NACHT"/>
    <property type="match status" value="1"/>
</dbReference>
<reference evidence="12" key="1">
    <citation type="submission" date="2021-03" db="EMBL/GenBank/DDBJ databases">
        <title>Comparative genomics and phylogenomic investigation of the class Geoglossomycetes provide insights into ecological specialization and systematics.</title>
        <authorList>
            <person name="Melie T."/>
            <person name="Pirro S."/>
            <person name="Miller A.N."/>
            <person name="Quandt A."/>
        </authorList>
    </citation>
    <scope>NUCLEOTIDE SEQUENCE</scope>
    <source>
        <strain evidence="12">GBOQ0MN5Z8</strain>
    </source>
</reference>
<keyword evidence="4" id="KW-0493">Microtubule</keyword>
<evidence type="ECO:0000313" key="12">
    <source>
        <dbReference type="EMBL" id="KAH0539046.1"/>
    </source>
</evidence>
<protein>
    <recommendedName>
        <fullName evidence="11">NACHT domain-containing protein</fullName>
    </recommendedName>
</protein>
<dbReference type="Pfam" id="PF24883">
    <property type="entry name" value="NPHP3_N"/>
    <property type="match status" value="1"/>
</dbReference>
<dbReference type="PRINTS" id="PR00381">
    <property type="entry name" value="KINESINLIGHT"/>
</dbReference>
<dbReference type="GO" id="GO:0005871">
    <property type="term" value="C:kinesin complex"/>
    <property type="evidence" value="ECO:0007669"/>
    <property type="project" value="InterPro"/>
</dbReference>
<dbReference type="PANTHER" id="PTHR45783">
    <property type="entry name" value="KINESIN LIGHT CHAIN"/>
    <property type="match status" value="1"/>
</dbReference>
<dbReference type="EMBL" id="JAGHQL010000088">
    <property type="protein sequence ID" value="KAH0539046.1"/>
    <property type="molecule type" value="Genomic_DNA"/>
</dbReference>
<feature type="region of interest" description="Disordered" evidence="10">
    <location>
        <begin position="1178"/>
        <end position="1236"/>
    </location>
</feature>
<dbReference type="SUPFAM" id="SSF52540">
    <property type="entry name" value="P-loop containing nucleoside triphosphate hydrolases"/>
    <property type="match status" value="1"/>
</dbReference>
<dbReference type="Pfam" id="PF13424">
    <property type="entry name" value="TPR_12"/>
    <property type="match status" value="3"/>
</dbReference>
<evidence type="ECO:0000256" key="10">
    <source>
        <dbReference type="SAM" id="MobiDB-lite"/>
    </source>
</evidence>
<dbReference type="InterPro" id="IPR007111">
    <property type="entry name" value="NACHT_NTPase"/>
</dbReference>
<evidence type="ECO:0000256" key="8">
    <source>
        <dbReference type="ARBA" id="ARBA00023175"/>
    </source>
</evidence>
<dbReference type="GO" id="GO:0005737">
    <property type="term" value="C:cytoplasm"/>
    <property type="evidence" value="ECO:0007669"/>
    <property type="project" value="TreeGrafter"/>
</dbReference>
<dbReference type="OrthoDB" id="5986190at2759"/>
<dbReference type="InterPro" id="IPR019734">
    <property type="entry name" value="TPR_rpt"/>
</dbReference>
<dbReference type="InterPro" id="IPR002151">
    <property type="entry name" value="Kinesin_light"/>
</dbReference>
<accession>A0A9P8I0I0</accession>
<organism evidence="12 13">
    <name type="scientific">Glutinoglossum americanum</name>
    <dbReference type="NCBI Taxonomy" id="1670608"/>
    <lineage>
        <taxon>Eukaryota</taxon>
        <taxon>Fungi</taxon>
        <taxon>Dikarya</taxon>
        <taxon>Ascomycota</taxon>
        <taxon>Pezizomycotina</taxon>
        <taxon>Geoglossomycetes</taxon>
        <taxon>Geoglossales</taxon>
        <taxon>Geoglossaceae</taxon>
        <taxon>Glutinoglossum</taxon>
    </lineage>
</organism>